<dbReference type="Gene3D" id="1.10.1660.10">
    <property type="match status" value="1"/>
</dbReference>
<name>A0A1A7NVD2_9PAST</name>
<dbReference type="PRINTS" id="PR00040">
    <property type="entry name" value="HTHMERR"/>
</dbReference>
<dbReference type="InterPro" id="IPR009061">
    <property type="entry name" value="DNA-bd_dom_put_sf"/>
</dbReference>
<dbReference type="GO" id="GO:0003700">
    <property type="term" value="F:DNA-binding transcription factor activity"/>
    <property type="evidence" value="ECO:0007669"/>
    <property type="project" value="InterPro"/>
</dbReference>
<dbReference type="SUPFAM" id="SSF46955">
    <property type="entry name" value="Putative DNA-binding domain"/>
    <property type="match status" value="1"/>
</dbReference>
<organism evidence="3 4">
    <name type="scientific">Gallibacterium genomosp. 3</name>
    <dbReference type="NCBI Taxonomy" id="505345"/>
    <lineage>
        <taxon>Bacteria</taxon>
        <taxon>Pseudomonadati</taxon>
        <taxon>Pseudomonadota</taxon>
        <taxon>Gammaproteobacteria</taxon>
        <taxon>Pasteurellales</taxon>
        <taxon>Pasteurellaceae</taxon>
        <taxon>Gallibacterium</taxon>
    </lineage>
</organism>
<evidence type="ECO:0000256" key="1">
    <source>
        <dbReference type="ARBA" id="ARBA00023125"/>
    </source>
</evidence>
<proteinExistence type="predicted"/>
<dbReference type="OrthoDB" id="9808480at2"/>
<dbReference type="Proteomes" id="UP000243558">
    <property type="component" value="Unassembled WGS sequence"/>
</dbReference>
<dbReference type="InterPro" id="IPR047057">
    <property type="entry name" value="MerR_fam"/>
</dbReference>
<keyword evidence="4" id="KW-1185">Reference proteome</keyword>
<evidence type="ECO:0000259" key="2">
    <source>
        <dbReference type="PROSITE" id="PS50937"/>
    </source>
</evidence>
<keyword evidence="1" id="KW-0238">DNA-binding</keyword>
<dbReference type="EMBL" id="JTJM01000007">
    <property type="protein sequence ID" value="OBW93653.1"/>
    <property type="molecule type" value="Genomic_DNA"/>
</dbReference>
<dbReference type="Pfam" id="PF13411">
    <property type="entry name" value="MerR_1"/>
    <property type="match status" value="1"/>
</dbReference>
<dbReference type="PANTHER" id="PTHR30204:SF92">
    <property type="entry name" value="HTH-TYPE TRANSCRIPTIONAL REGULATOR ZNTR"/>
    <property type="match status" value="1"/>
</dbReference>
<dbReference type="PROSITE" id="PS50937">
    <property type="entry name" value="HTH_MERR_2"/>
    <property type="match status" value="1"/>
</dbReference>
<dbReference type="GO" id="GO:0003677">
    <property type="term" value="F:DNA binding"/>
    <property type="evidence" value="ECO:0007669"/>
    <property type="project" value="UniProtKB-KW"/>
</dbReference>
<dbReference type="PROSITE" id="PS00552">
    <property type="entry name" value="HTH_MERR_1"/>
    <property type="match status" value="1"/>
</dbReference>
<protein>
    <submittedName>
        <fullName evidence="3">MerR family transcriptional regulator</fullName>
    </submittedName>
</protein>
<dbReference type="SMART" id="SM00422">
    <property type="entry name" value="HTH_MERR"/>
    <property type="match status" value="1"/>
</dbReference>
<feature type="domain" description="HTH merR-type" evidence="2">
    <location>
        <begin position="1"/>
        <end position="69"/>
    </location>
</feature>
<dbReference type="InterPro" id="IPR000551">
    <property type="entry name" value="MerR-type_HTH_dom"/>
</dbReference>
<dbReference type="PANTHER" id="PTHR30204">
    <property type="entry name" value="REDOX-CYCLING DRUG-SENSING TRANSCRIPTIONAL ACTIVATOR SOXR"/>
    <property type="match status" value="1"/>
</dbReference>
<comment type="caution">
    <text evidence="3">The sequence shown here is derived from an EMBL/GenBank/DDBJ whole genome shotgun (WGS) entry which is preliminary data.</text>
</comment>
<dbReference type="AlphaFoldDB" id="A0A1A7NVD2"/>
<evidence type="ECO:0000313" key="4">
    <source>
        <dbReference type="Proteomes" id="UP000243558"/>
    </source>
</evidence>
<dbReference type="RefSeq" id="WP_065238708.1">
    <property type="nucleotide sequence ID" value="NZ_JTJM01000007.1"/>
</dbReference>
<accession>A0A1A7NVD2</accession>
<reference evidence="3 4" key="1">
    <citation type="submission" date="2014-11" db="EMBL/GenBank/DDBJ databases">
        <title>Pan-genome of Gallibacterium spp.</title>
        <authorList>
            <person name="Kudirkiene E."/>
            <person name="Bojesen A.M."/>
        </authorList>
    </citation>
    <scope>NUCLEOTIDE SEQUENCE [LARGE SCALE GENOMIC DNA]</scope>
    <source>
        <strain evidence="3 4">F151</strain>
    </source>
</reference>
<sequence>MKIGELAKATGCTVETIRFYEKQGLLPEVKRTSNNFRYYNTQHLTTLSFICYCRSLGLQISEIKTLLNLHNTTKNPSQEVTTLLDNHIKAIGERIHQLEHLRIELLKLKQELNNDQSNVIQNLLNQHLINFSRY</sequence>
<evidence type="ECO:0000313" key="3">
    <source>
        <dbReference type="EMBL" id="OBW93653.1"/>
    </source>
</evidence>
<gene>
    <name evidence="3" type="ORF">QV01_01780</name>
</gene>